<dbReference type="PANTHER" id="PTHR45229:SF3">
    <property type="entry name" value="BIODEGRADATIVE ARGININE DECARBOXYLASE"/>
    <property type="match status" value="1"/>
</dbReference>
<dbReference type="eggNOG" id="COG1982">
    <property type="taxonomic scope" value="Bacteria"/>
</dbReference>
<organism evidence="2 3">
    <name type="scientific">Photobacterium aphoticum</name>
    <dbReference type="NCBI Taxonomy" id="754436"/>
    <lineage>
        <taxon>Bacteria</taxon>
        <taxon>Pseudomonadati</taxon>
        <taxon>Pseudomonadota</taxon>
        <taxon>Gammaproteobacteria</taxon>
        <taxon>Vibrionales</taxon>
        <taxon>Vibrionaceae</taxon>
        <taxon>Photobacterium</taxon>
    </lineage>
</organism>
<evidence type="ECO:0000313" key="3">
    <source>
        <dbReference type="Proteomes" id="UP000029227"/>
    </source>
</evidence>
<evidence type="ECO:0000259" key="1">
    <source>
        <dbReference type="Pfam" id="PF03709"/>
    </source>
</evidence>
<dbReference type="GO" id="GO:0030170">
    <property type="term" value="F:pyridoxal phosphate binding"/>
    <property type="evidence" value="ECO:0007669"/>
    <property type="project" value="TreeGrafter"/>
</dbReference>
<dbReference type="Proteomes" id="UP000029227">
    <property type="component" value="Unassembled WGS sequence"/>
</dbReference>
<dbReference type="STRING" id="754436.JCM19237_4169"/>
<dbReference type="PANTHER" id="PTHR45229">
    <property type="entry name" value="CONSTITUTIVE ORNITHINE DECARBOXYLASE"/>
    <property type="match status" value="1"/>
</dbReference>
<gene>
    <name evidence="2" type="ORF">JCM19237_4169</name>
</gene>
<protein>
    <submittedName>
        <fullName evidence="2">Arginine decarboxylase catabolic</fullName>
        <ecNumber evidence="2">4.1.1.19</ecNumber>
    </submittedName>
</protein>
<feature type="domain" description="Orn/Lys/Arg decarboxylase N-terminal" evidence="1">
    <location>
        <begin position="24"/>
        <end position="141"/>
    </location>
</feature>
<dbReference type="InterPro" id="IPR011193">
    <property type="entry name" value="Orn/lys/arg_de-COase"/>
</dbReference>
<reference evidence="2 3" key="1">
    <citation type="journal article" date="2014" name="Genome Announc.">
        <title>Draft Genome Sequences of Two Vibrionaceae Species, Vibrio ponticus C121 and Photobacterium aphoticum C119, Isolated as Coral Reef Microbiota.</title>
        <authorList>
            <person name="Al-saari N."/>
            <person name="Meirelles P.M."/>
            <person name="Mino S."/>
            <person name="Suda W."/>
            <person name="Oshima K."/>
            <person name="Hattori M."/>
            <person name="Ohkuma M."/>
            <person name="Thompson F.L."/>
            <person name="Gomez-Gil B."/>
            <person name="Sawabe T."/>
            <person name="Sawabe T."/>
        </authorList>
    </citation>
    <scope>NUCLEOTIDE SEQUENCE [LARGE SCALE GENOMIC DNA]</scope>
    <source>
        <strain evidence="2 3">JCM 19237</strain>
    </source>
</reference>
<dbReference type="InterPro" id="IPR005308">
    <property type="entry name" value="OKR_de-COase_N"/>
</dbReference>
<evidence type="ECO:0000313" key="2">
    <source>
        <dbReference type="EMBL" id="GAL04803.1"/>
    </source>
</evidence>
<sequence>MKNYGKQKRVLIFNDTLKVGVIENALERLVDEFHNEGVSVTIATSFDDCYSILNANIAMDCFMLTSQMTGQQADENDKFYQLIDKLNQRQQGVPVFLLAERKKITLAVSRELMSRVDEFAWLLEDTADFIVGRVVAAMRRYRDQLLPPLMAG</sequence>
<accession>A0A090QRA4</accession>
<dbReference type="AlphaFoldDB" id="A0A090QRA4"/>
<dbReference type="EC" id="4.1.1.19" evidence="2"/>
<name>A0A090QRA4_9GAMM</name>
<dbReference type="Pfam" id="PF03709">
    <property type="entry name" value="OKR_DC_1_N"/>
    <property type="match status" value="1"/>
</dbReference>
<dbReference type="EMBL" id="BBMN01000005">
    <property type="protein sequence ID" value="GAL04803.1"/>
    <property type="molecule type" value="Genomic_DNA"/>
</dbReference>
<dbReference type="GO" id="GO:0006527">
    <property type="term" value="P:L-arginine catabolic process"/>
    <property type="evidence" value="ECO:0007669"/>
    <property type="project" value="TreeGrafter"/>
</dbReference>
<dbReference type="GO" id="GO:0008792">
    <property type="term" value="F:arginine decarboxylase activity"/>
    <property type="evidence" value="ECO:0007669"/>
    <property type="project" value="UniProtKB-EC"/>
</dbReference>
<dbReference type="Gene3D" id="3.40.50.2300">
    <property type="match status" value="1"/>
</dbReference>
<comment type="caution">
    <text evidence="2">The sequence shown here is derived from an EMBL/GenBank/DDBJ whole genome shotgun (WGS) entry which is preliminary data.</text>
</comment>
<keyword evidence="2" id="KW-0456">Lyase</keyword>
<proteinExistence type="predicted"/>
<dbReference type="GO" id="GO:0005829">
    <property type="term" value="C:cytosol"/>
    <property type="evidence" value="ECO:0007669"/>
    <property type="project" value="TreeGrafter"/>
</dbReference>